<evidence type="ECO:0000313" key="1">
    <source>
        <dbReference type="EMBL" id="RHG68136.1"/>
    </source>
</evidence>
<dbReference type="RefSeq" id="WP_118200348.1">
    <property type="nucleotide sequence ID" value="NZ_JBALJY010000028.1"/>
</dbReference>
<gene>
    <name evidence="1" type="ORF">DW250_03455</name>
</gene>
<dbReference type="Proteomes" id="UP000286501">
    <property type="component" value="Unassembled WGS sequence"/>
</dbReference>
<sequence>MIDKEYIKEIISRITKKKADGNIVPATASMQEIMIAVRDDALECMRTMCNEREIAVNRTLNSVSFKCL</sequence>
<name>A0A3R6KJS2_9BACT</name>
<protein>
    <submittedName>
        <fullName evidence="1">Uncharacterized protein</fullName>
    </submittedName>
</protein>
<evidence type="ECO:0000313" key="2">
    <source>
        <dbReference type="Proteomes" id="UP000286501"/>
    </source>
</evidence>
<dbReference type="AlphaFoldDB" id="A0A3R6KJS2"/>
<organism evidence="1 2">
    <name type="scientific">Segatella copri</name>
    <dbReference type="NCBI Taxonomy" id="165179"/>
    <lineage>
        <taxon>Bacteria</taxon>
        <taxon>Pseudomonadati</taxon>
        <taxon>Bacteroidota</taxon>
        <taxon>Bacteroidia</taxon>
        <taxon>Bacteroidales</taxon>
        <taxon>Prevotellaceae</taxon>
        <taxon>Segatella</taxon>
    </lineage>
</organism>
<dbReference type="EMBL" id="QRIN01000009">
    <property type="protein sequence ID" value="RHG68136.1"/>
    <property type="molecule type" value="Genomic_DNA"/>
</dbReference>
<comment type="caution">
    <text evidence="1">The sequence shown here is derived from an EMBL/GenBank/DDBJ whole genome shotgun (WGS) entry which is preliminary data.</text>
</comment>
<proteinExistence type="predicted"/>
<reference evidence="1 2" key="1">
    <citation type="submission" date="2018-08" db="EMBL/GenBank/DDBJ databases">
        <title>A genome reference for cultivated species of the human gut microbiota.</title>
        <authorList>
            <person name="Zou Y."/>
            <person name="Xue W."/>
            <person name="Luo G."/>
        </authorList>
    </citation>
    <scope>NUCLEOTIDE SEQUENCE [LARGE SCALE GENOMIC DNA]</scope>
    <source>
        <strain evidence="1 2">AM22-1</strain>
    </source>
</reference>
<accession>A0A3R6KJS2</accession>